<dbReference type="SUPFAM" id="SSF55856">
    <property type="entry name" value="Cytochrome b5-like heme/steroid binding domain"/>
    <property type="match status" value="1"/>
</dbReference>
<organism evidence="11">
    <name type="scientific">Palpitomonas bilix</name>
    <dbReference type="NCBI Taxonomy" id="652834"/>
    <lineage>
        <taxon>Eukaryota</taxon>
        <taxon>Eukaryota incertae sedis</taxon>
    </lineage>
</organism>
<dbReference type="PANTHER" id="PTHR19353:SF88">
    <property type="entry name" value="DELTA(5) FATTY ACID DESATURASE FAT-4"/>
    <property type="match status" value="1"/>
</dbReference>
<feature type="transmembrane region" description="Helical" evidence="9">
    <location>
        <begin position="267"/>
        <end position="288"/>
    </location>
</feature>
<proteinExistence type="inferred from homology"/>
<dbReference type="Pfam" id="PF00173">
    <property type="entry name" value="Cyt-b5"/>
    <property type="match status" value="1"/>
</dbReference>
<keyword evidence="3 9" id="KW-0812">Transmembrane</keyword>
<sequence length="414" mass="48064">MGKGGNRVGEDPKLAKGAKGKKGTPDNMWLEIEGKRYDVTNFAKVHPGGHVIEYFNQKDATEAYLSIHSRELLEKYKHLLVKEKTEPLPVTRIQQKFRALEEKYRKEGLYEPQPFFFFWQLAVAITLFFTAIYVFWAYNAWWTSAFIMGVSQVQFGWLMHDFGHRQVTCNSKLDRTLNFIVMNCFQGGNAEWWTSKHNRHHLLPNTLEHDPDIHTDPLFSFVASMKGGFWNKYQHLYFPILGPPIGVIFMAYLVFRHSINHKYWGIFLGMVVFNSVYFAFFGFLHYVVMRVVHGIWFQSVVAVNHFAETVLTREEADKLDWVTLVARTTMNVTGGSFMDWAFGHLNYQIEHHLFPQMPRIHYGPISGEVREMMESEGIKYDTRPLVPAFSKLLGHLASSGKMVAQAKAYRKKSE</sequence>
<keyword evidence="7 9" id="KW-0472">Membrane</keyword>
<evidence type="ECO:0000259" key="10">
    <source>
        <dbReference type="PROSITE" id="PS50255"/>
    </source>
</evidence>
<evidence type="ECO:0000256" key="3">
    <source>
        <dbReference type="ARBA" id="ARBA00022692"/>
    </source>
</evidence>
<dbReference type="InterPro" id="IPR036400">
    <property type="entry name" value="Cyt_B5-like_heme/steroid_sf"/>
</dbReference>
<keyword evidence="5" id="KW-0560">Oxidoreductase</keyword>
<protein>
    <recommendedName>
        <fullName evidence="10">Cytochrome b5 heme-binding domain-containing protein</fullName>
    </recommendedName>
</protein>
<name>A0A7S3G4A1_9EUKA</name>
<evidence type="ECO:0000256" key="2">
    <source>
        <dbReference type="ARBA" id="ARBA00009295"/>
    </source>
</evidence>
<feature type="transmembrane region" description="Helical" evidence="9">
    <location>
        <begin position="115"/>
        <end position="135"/>
    </location>
</feature>
<dbReference type="PIRSF" id="PIRSF015921">
    <property type="entry name" value="FA_sphinglp_des"/>
    <property type="match status" value="1"/>
</dbReference>
<feature type="region of interest" description="Disordered" evidence="8">
    <location>
        <begin position="1"/>
        <end position="23"/>
    </location>
</feature>
<dbReference type="EMBL" id="HBIB01008854">
    <property type="protein sequence ID" value="CAE0243347.1"/>
    <property type="molecule type" value="Transcribed_RNA"/>
</dbReference>
<evidence type="ECO:0000256" key="7">
    <source>
        <dbReference type="ARBA" id="ARBA00023136"/>
    </source>
</evidence>
<feature type="domain" description="Cytochrome b5 heme-binding" evidence="10">
    <location>
        <begin position="6"/>
        <end position="85"/>
    </location>
</feature>
<reference evidence="11" key="1">
    <citation type="submission" date="2021-01" db="EMBL/GenBank/DDBJ databases">
        <authorList>
            <person name="Corre E."/>
            <person name="Pelletier E."/>
            <person name="Niang G."/>
            <person name="Scheremetjew M."/>
            <person name="Finn R."/>
            <person name="Kale V."/>
            <person name="Holt S."/>
            <person name="Cochrane G."/>
            <person name="Meng A."/>
            <person name="Brown T."/>
            <person name="Cohen L."/>
        </authorList>
    </citation>
    <scope>NUCLEOTIDE SEQUENCE</scope>
    <source>
        <strain evidence="11">NIES-2562</strain>
    </source>
</reference>
<evidence type="ECO:0000256" key="4">
    <source>
        <dbReference type="ARBA" id="ARBA00022989"/>
    </source>
</evidence>
<evidence type="ECO:0000256" key="9">
    <source>
        <dbReference type="SAM" id="Phobius"/>
    </source>
</evidence>
<accession>A0A7S3G4A1</accession>
<dbReference type="InterPro" id="IPR005804">
    <property type="entry name" value="FA_desaturase_dom"/>
</dbReference>
<comment type="subcellular location">
    <subcellularLocation>
        <location evidence="1">Membrane</location>
        <topology evidence="1">Multi-pass membrane protein</topology>
    </subcellularLocation>
</comment>
<dbReference type="PROSITE" id="PS50255">
    <property type="entry name" value="CYTOCHROME_B5_2"/>
    <property type="match status" value="1"/>
</dbReference>
<evidence type="ECO:0000256" key="1">
    <source>
        <dbReference type="ARBA" id="ARBA00004141"/>
    </source>
</evidence>
<evidence type="ECO:0000256" key="5">
    <source>
        <dbReference type="ARBA" id="ARBA00023002"/>
    </source>
</evidence>
<keyword evidence="6" id="KW-0443">Lipid metabolism</keyword>
<dbReference type="GO" id="GO:0006629">
    <property type="term" value="P:lipid metabolic process"/>
    <property type="evidence" value="ECO:0007669"/>
    <property type="project" value="UniProtKB-KW"/>
</dbReference>
<dbReference type="AlphaFoldDB" id="A0A7S3G4A1"/>
<dbReference type="GO" id="GO:0016717">
    <property type="term" value="F:oxidoreductase activity, acting on paired donors, with oxidation of a pair of donors resulting in the reduction of molecular oxygen to two molecules of water"/>
    <property type="evidence" value="ECO:0007669"/>
    <property type="project" value="TreeGrafter"/>
</dbReference>
<dbReference type="CDD" id="cd03506">
    <property type="entry name" value="Delta6-FADS-like"/>
    <property type="match status" value="1"/>
</dbReference>
<dbReference type="Gene3D" id="3.10.120.10">
    <property type="entry name" value="Cytochrome b5-like heme/steroid binding domain"/>
    <property type="match status" value="1"/>
</dbReference>
<keyword evidence="4 9" id="KW-1133">Transmembrane helix</keyword>
<dbReference type="SMART" id="SM01117">
    <property type="entry name" value="Cyt-b5"/>
    <property type="match status" value="1"/>
</dbReference>
<evidence type="ECO:0000313" key="11">
    <source>
        <dbReference type="EMBL" id="CAE0243347.1"/>
    </source>
</evidence>
<dbReference type="InterPro" id="IPR001199">
    <property type="entry name" value="Cyt_B5-like_heme/steroid-bd"/>
</dbReference>
<comment type="similarity">
    <text evidence="2">Belongs to the fatty acid desaturase type 1 family.</text>
</comment>
<gene>
    <name evidence="11" type="ORF">PBIL07802_LOCUS5513</name>
</gene>
<dbReference type="InterPro" id="IPR012171">
    <property type="entry name" value="Fatty_acid_desaturase"/>
</dbReference>
<dbReference type="Pfam" id="PF00487">
    <property type="entry name" value="FA_desaturase"/>
    <property type="match status" value="1"/>
</dbReference>
<evidence type="ECO:0000256" key="8">
    <source>
        <dbReference type="SAM" id="MobiDB-lite"/>
    </source>
</evidence>
<dbReference type="GO" id="GO:0016020">
    <property type="term" value="C:membrane"/>
    <property type="evidence" value="ECO:0007669"/>
    <property type="project" value="UniProtKB-SubCell"/>
</dbReference>
<evidence type="ECO:0000256" key="6">
    <source>
        <dbReference type="ARBA" id="ARBA00023098"/>
    </source>
</evidence>
<dbReference type="PANTHER" id="PTHR19353">
    <property type="entry name" value="FATTY ACID DESATURASE 2"/>
    <property type="match status" value="1"/>
</dbReference>
<feature type="transmembrane region" description="Helical" evidence="9">
    <location>
        <begin position="236"/>
        <end position="255"/>
    </location>
</feature>